<dbReference type="InterPro" id="IPR016036">
    <property type="entry name" value="Malonyl_transacylase_ACP-bd"/>
</dbReference>
<dbReference type="InterPro" id="IPR020841">
    <property type="entry name" value="PKS_Beta-ketoAc_synthase_dom"/>
</dbReference>
<feature type="transmembrane region" description="Helical" evidence="17">
    <location>
        <begin position="2094"/>
        <end position="2116"/>
    </location>
</feature>
<dbReference type="InterPro" id="IPR050091">
    <property type="entry name" value="PKS_NRPS_Biosynth_Enz"/>
</dbReference>
<reference evidence="21 22" key="1">
    <citation type="journal article" date="2024" name="Insects">
        <title>An Improved Chromosome-Level Genome Assembly of the Firefly Pyrocoelia pectoralis.</title>
        <authorList>
            <person name="Fu X."/>
            <person name="Meyer-Rochow V.B."/>
            <person name="Ballantyne L."/>
            <person name="Zhu X."/>
        </authorList>
    </citation>
    <scope>NUCLEOTIDE SEQUENCE [LARGE SCALE GENOMIC DNA]</scope>
    <source>
        <strain evidence="21">XCY_ONT2</strain>
    </source>
</reference>
<dbReference type="InterPro" id="IPR036736">
    <property type="entry name" value="ACP-like_sf"/>
</dbReference>
<dbReference type="SUPFAM" id="SSF50129">
    <property type="entry name" value="GroES-like"/>
    <property type="match status" value="1"/>
</dbReference>
<keyword evidence="14" id="KW-0511">Multifunctional enzyme</keyword>
<dbReference type="PANTHER" id="PTHR43775">
    <property type="entry name" value="FATTY ACID SYNTHASE"/>
    <property type="match status" value="1"/>
</dbReference>
<feature type="active site" description="Proton acceptor; for dehydratase activity" evidence="16">
    <location>
        <position position="886"/>
    </location>
</feature>
<dbReference type="Pfam" id="PF00550">
    <property type="entry name" value="PP-binding"/>
    <property type="match status" value="1"/>
</dbReference>
<dbReference type="InterPro" id="IPR032821">
    <property type="entry name" value="PKS_assoc"/>
</dbReference>
<dbReference type="Pfam" id="PF08659">
    <property type="entry name" value="KR"/>
    <property type="match status" value="1"/>
</dbReference>
<accession>A0AAN7VA71</accession>
<sequence length="2180" mass="241179">MPAKTENVSAESLDEDEVVISGISGRFPECENVEEFKQKLFEGVDLVTADERRWTSKLYGLPTRMGKLKNLNQFDPAFFGIHSKQAHVMDPQGRILLEVTYESIVDAGYNPSELRGLRVGVFIAASDSETGEYWRRSPDRVTAYSVTGNSRTMLANRISYSFDFKGPSYNIDSACSSSLIALDRGFSAIKSGECDAAIVGGANLCLQPTSSLQYKRLNMLSEDGMCKAFDSTGKGYVRSEAACAILLQKSRNARRVYATVLGVNVNTDGYKDQGITFPSSELQKRVMKEVYDKVGINPASVVYVEAHGTGTQAGDPEELNAIADVFCKNRRDPLLLGSIKSNMGHPEPASGMCSIAKVIIAMESGIIPRNIHFTSPNTNIPALIDGRFKVVDQNKTWSGGLVGVNSFGFGGTNAHALLRSNPRAKITSITESIPRLVLVSGRTHNAVSKLLSGVEERKDDIELMALLNDIHAQSIVGHSFRGYQLLGKAYTQEITNTNSEKRPIWYVFSGMGSQWPQMAKELMVLEVFRNSIRRCADVLKVHGVNLEDVLVNYDATQLENPLYAFIGINAVQIALTDLLTAIGIKPDGIIGHSAGELGCAYADGCFTCEQTIMSAYVRGLAILNLKGPKGAMAAVGLSSDECRKRCPPEIFVACHNSKDNVTVSGPREIIDDFIVRLKSEGIFTKLVQSSGFAFHSKYVADAVPAIQKALDEIIPHPKPRSSKWISTSFPQSAWNTLTAQLCSTAYHISNVISPVLFYEAIQHIPKNAIVIEIAPHGLLQAILRRSLSNECINISLVKKDVPDKISFLLSVIGKIFNAGAQPKIASIYQQIQYPVGRGTSMINSLIEWDHSEEWTVVNYAEESSRSGEYVIDVDLSKDVDQYLNGHVLDDRVIFPASGYLIFVWKAFAQLKNQDFEQMPVVIENIEFRRPTIMLKEGAISFLVNILNGSGEFEICEGGSIVASGKISVPHDISKEFVNDFQSAIKSDSQLLDLTSNDIYKEFRLRGYDFEGPFKSIVSSDNHFLNGKIRCQRNWLINIDSLIQFIILGLKTRKLNPPVRIRRIVIDPNLHLGLIATNECLPVKMFPSTGIIQSGGIELHQLKANLAPRRRDLVPPKLELYKFISYDNTILTNDLGMGREEALTILTQIVLENTDAFKLKVVEMLQDPRKKHFLTLHIKNVIESEPRLSVNYTVIKLTETDTSELESNEIEVLPKNMVASFKANIHLAVMKETLSRRNLELMKTVIIALKPGGFILIEEQETLEGVDMIKTLGLQMIATQSVGMQTFVLLRKPLNSSNDLLVVRVSGKSFGWVESLKGALRKSELDGTKIYLVSQGEEFSGLVGMVNCLKKEPGGMNVRAYYIPSQEKEIFSLSSVLYQKQIEKDLIHNVLKNEAWGSYRHLPLEEFNERKANHAFVNIITKGDLSTLKWVEAPRFYDKLSETPSEICSVYYAPVNFKDVMLATGKLAIDAIPGEFGTQDCMLGLEFSGRDSKGRRVMGIAKSRGLALTCIAHPKFLWEVPEKWTLEEAATVPVVYGTGYYALIIRAQLQPGESVLIHSGAGGVGQAAISIALNMGCTVFTTVSNQSKRNFLKNTFPQLNDEHIGNSRDTSFEQLILNQTNGRGVDAVLNSLSGELLQASVRCLAVGGRFLEIGKVDLFDNSVLGMNTFLKDTSFHGILFDVIMEKDNYHTLHIIKLINEGIVSGAVRPLPTVVFEENQAEKAFRHMASGNHIGKVLLKIRSEENQKHVIPPAKFINCSPHVYMNPMKSYVLVGGLGGFGLELANWLICRGASILVLNSRNGVTTGYQSLCVRKWREDGVTIVISKTNVTTEEGSKALLTEALHLAPIGGIFNLAAVLRDAAMVDLSEDDFETVGLPKIQATRHLDVVSRTMAPHLDYFVVFSSISCGRGNLGQANYGFANSVMERICESRHADNLPGLAIQWGTIDDVGLVIEKMDNYSEDLFGLLPQRIKSCLNVMDKFLDQPHAILGSLVLKKIVELDTHIGVPEAVANILGIKHLNAVSPSATLSEVGMDSLMGSEIKQTLERNYDINLTVQEIRNLTFSKLSLLGDKLNNSNPSTFEKYVKSEEIKFTSLLYYVQLIITIIIYFPSALYSMVVMKSRDHNELHGKTLSNNEKIATNMEVNRLLSDELSYELIIRGLTLPSDATVANKRSTLRYAAF</sequence>
<dbReference type="Pfam" id="PF16197">
    <property type="entry name" value="KAsynt_C_assoc"/>
    <property type="match status" value="1"/>
</dbReference>
<dbReference type="InterPro" id="IPR049552">
    <property type="entry name" value="PKS_DH_N"/>
</dbReference>
<dbReference type="Gene3D" id="3.10.129.110">
    <property type="entry name" value="Polyketide synthase dehydratase"/>
    <property type="match status" value="1"/>
</dbReference>
<evidence type="ECO:0000256" key="16">
    <source>
        <dbReference type="PROSITE-ProRule" id="PRU01363"/>
    </source>
</evidence>
<evidence type="ECO:0000256" key="11">
    <source>
        <dbReference type="ARBA" id="ARBA00023027"/>
    </source>
</evidence>
<evidence type="ECO:0000256" key="17">
    <source>
        <dbReference type="SAM" id="Phobius"/>
    </source>
</evidence>
<dbReference type="InterPro" id="IPR014031">
    <property type="entry name" value="Ketoacyl_synth_C"/>
</dbReference>
<dbReference type="InterPro" id="IPR016035">
    <property type="entry name" value="Acyl_Trfase/lysoPLipase"/>
</dbReference>
<proteinExistence type="predicted"/>
<dbReference type="InterPro" id="IPR013968">
    <property type="entry name" value="PKS_KR"/>
</dbReference>
<dbReference type="CDD" id="cd05195">
    <property type="entry name" value="enoyl_red"/>
    <property type="match status" value="1"/>
</dbReference>
<dbReference type="FunFam" id="3.90.180.10:FF:000015">
    <property type="entry name" value="Fatty acid synthase"/>
    <property type="match status" value="1"/>
</dbReference>
<dbReference type="Gene3D" id="3.30.70.3290">
    <property type="match status" value="1"/>
</dbReference>
<evidence type="ECO:0000256" key="7">
    <source>
        <dbReference type="ARBA" id="ARBA00022801"/>
    </source>
</evidence>
<dbReference type="GO" id="GO:0016787">
    <property type="term" value="F:hydrolase activity"/>
    <property type="evidence" value="ECO:0007669"/>
    <property type="project" value="UniProtKB-KW"/>
</dbReference>
<dbReference type="SUPFAM" id="SSF52151">
    <property type="entry name" value="FabD/lysophospholipase-like"/>
    <property type="match status" value="1"/>
</dbReference>
<gene>
    <name evidence="21" type="ORF">RI129_008626</name>
</gene>
<dbReference type="InterPro" id="IPR036291">
    <property type="entry name" value="NAD(P)-bd_dom_sf"/>
</dbReference>
<dbReference type="InterPro" id="IPR049391">
    <property type="entry name" value="FAS_pseudo-KR"/>
</dbReference>
<comment type="caution">
    <text evidence="21">The sequence shown here is derived from an EMBL/GenBank/DDBJ whole genome shotgun (WGS) entry which is preliminary data.</text>
</comment>
<dbReference type="Proteomes" id="UP001329430">
    <property type="component" value="Chromosome 6"/>
</dbReference>
<keyword evidence="6" id="KW-0808">Transferase</keyword>
<dbReference type="SUPFAM" id="SSF53901">
    <property type="entry name" value="Thiolase-like"/>
    <property type="match status" value="1"/>
</dbReference>
<evidence type="ECO:0000259" key="18">
    <source>
        <dbReference type="PROSITE" id="PS50075"/>
    </source>
</evidence>
<dbReference type="SMART" id="SM00825">
    <property type="entry name" value="PKS_KS"/>
    <property type="match status" value="1"/>
</dbReference>
<evidence type="ECO:0000256" key="8">
    <source>
        <dbReference type="ARBA" id="ARBA00022832"/>
    </source>
</evidence>
<evidence type="ECO:0000256" key="4">
    <source>
        <dbReference type="ARBA" id="ARBA00022516"/>
    </source>
</evidence>
<evidence type="ECO:0000256" key="9">
    <source>
        <dbReference type="ARBA" id="ARBA00022857"/>
    </source>
</evidence>
<comment type="catalytic activity">
    <reaction evidence="15">
        <text>acetyl-CoA + n malonyl-CoA + 2n NADPH + 2n H(+) = a long-chain fatty acid + (n+1) CoA + n CO2 + 2n NADP(+).</text>
        <dbReference type="EC" id="2.3.1.85"/>
    </reaction>
</comment>
<evidence type="ECO:0000259" key="20">
    <source>
        <dbReference type="PROSITE" id="PS52019"/>
    </source>
</evidence>
<dbReference type="GO" id="GO:0016491">
    <property type="term" value="F:oxidoreductase activity"/>
    <property type="evidence" value="ECO:0007669"/>
    <property type="project" value="UniProtKB-KW"/>
</dbReference>
<keyword evidence="17" id="KW-0472">Membrane</keyword>
<dbReference type="GO" id="GO:0031177">
    <property type="term" value="F:phosphopantetheine binding"/>
    <property type="evidence" value="ECO:0007669"/>
    <property type="project" value="InterPro"/>
</dbReference>
<dbReference type="CDD" id="cd08954">
    <property type="entry name" value="KR_1_FAS_SDR_x"/>
    <property type="match status" value="1"/>
</dbReference>
<dbReference type="GO" id="GO:0006633">
    <property type="term" value="P:fatty acid biosynthetic process"/>
    <property type="evidence" value="ECO:0007669"/>
    <property type="project" value="UniProtKB-KW"/>
</dbReference>
<dbReference type="Gene3D" id="1.10.1200.10">
    <property type="entry name" value="ACP-like"/>
    <property type="match status" value="1"/>
</dbReference>
<dbReference type="InterPro" id="IPR049900">
    <property type="entry name" value="PKS_mFAS_DH"/>
</dbReference>
<dbReference type="GO" id="GO:0004312">
    <property type="term" value="F:fatty acid synthase activity"/>
    <property type="evidence" value="ECO:0007669"/>
    <property type="project" value="UniProtKB-EC"/>
</dbReference>
<dbReference type="SMART" id="SM00823">
    <property type="entry name" value="PKS_PP"/>
    <property type="match status" value="1"/>
</dbReference>
<feature type="region of interest" description="N-terminal hotdog fold" evidence="16">
    <location>
        <begin position="850"/>
        <end position="975"/>
    </location>
</feature>
<dbReference type="GO" id="GO:0004315">
    <property type="term" value="F:3-oxoacyl-[acyl-carrier-protein] synthase activity"/>
    <property type="evidence" value="ECO:0007669"/>
    <property type="project" value="InterPro"/>
</dbReference>
<dbReference type="InterPro" id="IPR057326">
    <property type="entry name" value="KR_dom"/>
</dbReference>
<dbReference type="Gene3D" id="3.40.366.10">
    <property type="entry name" value="Malonyl-Coenzyme A Acyl Carrier Protein, domain 2"/>
    <property type="match status" value="1"/>
</dbReference>
<dbReference type="Pfam" id="PF00698">
    <property type="entry name" value="Acyl_transf_1"/>
    <property type="match status" value="1"/>
</dbReference>
<evidence type="ECO:0000313" key="22">
    <source>
        <dbReference type="Proteomes" id="UP001329430"/>
    </source>
</evidence>
<keyword evidence="10" id="KW-0560">Oxidoreductase</keyword>
<dbReference type="EMBL" id="JAVRBK010000006">
    <property type="protein sequence ID" value="KAK5642459.1"/>
    <property type="molecule type" value="Genomic_DNA"/>
</dbReference>
<dbReference type="InterPro" id="IPR020843">
    <property type="entry name" value="ER"/>
</dbReference>
<keyword evidence="5" id="KW-0597">Phosphoprotein</keyword>
<keyword evidence="17" id="KW-1133">Transmembrane helix</keyword>
<keyword evidence="7" id="KW-0378">Hydrolase</keyword>
<keyword evidence="9" id="KW-0521">NADP</keyword>
<dbReference type="Pfam" id="PF02801">
    <property type="entry name" value="Ketoacyl-synt_C"/>
    <property type="match status" value="1"/>
</dbReference>
<dbReference type="PROSITE" id="PS52004">
    <property type="entry name" value="KS3_2"/>
    <property type="match status" value="1"/>
</dbReference>
<keyword evidence="22" id="KW-1185">Reference proteome</keyword>
<dbReference type="Pfam" id="PF21149">
    <property type="entry name" value="FAS_pseudo-KR"/>
    <property type="match status" value="1"/>
</dbReference>
<dbReference type="Pfam" id="PF00109">
    <property type="entry name" value="ketoacyl-synt"/>
    <property type="match status" value="1"/>
</dbReference>
<evidence type="ECO:0000313" key="21">
    <source>
        <dbReference type="EMBL" id="KAK5642459.1"/>
    </source>
</evidence>
<dbReference type="SUPFAM" id="SSF51735">
    <property type="entry name" value="NAD(P)-binding Rossmann-fold domains"/>
    <property type="match status" value="2"/>
</dbReference>
<evidence type="ECO:0000256" key="15">
    <source>
        <dbReference type="ARBA" id="ARBA00044883"/>
    </source>
</evidence>
<evidence type="ECO:0000256" key="12">
    <source>
        <dbReference type="ARBA" id="ARBA00023098"/>
    </source>
</evidence>
<feature type="domain" description="PKS/mFAS DH" evidence="20">
    <location>
        <begin position="850"/>
        <end position="1162"/>
    </location>
</feature>
<dbReference type="Pfam" id="PF13602">
    <property type="entry name" value="ADH_zinc_N_2"/>
    <property type="match status" value="1"/>
</dbReference>
<organism evidence="21 22">
    <name type="scientific">Pyrocoelia pectoralis</name>
    <dbReference type="NCBI Taxonomy" id="417401"/>
    <lineage>
        <taxon>Eukaryota</taxon>
        <taxon>Metazoa</taxon>
        <taxon>Ecdysozoa</taxon>
        <taxon>Arthropoda</taxon>
        <taxon>Hexapoda</taxon>
        <taxon>Insecta</taxon>
        <taxon>Pterygota</taxon>
        <taxon>Neoptera</taxon>
        <taxon>Endopterygota</taxon>
        <taxon>Coleoptera</taxon>
        <taxon>Polyphaga</taxon>
        <taxon>Elateriformia</taxon>
        <taxon>Elateroidea</taxon>
        <taxon>Lampyridae</taxon>
        <taxon>Lampyrinae</taxon>
        <taxon>Pyrocoelia</taxon>
    </lineage>
</organism>
<feature type="domain" description="Ketosynthase family 3 (KS3)" evidence="19">
    <location>
        <begin position="15"/>
        <end position="420"/>
    </location>
</feature>
<evidence type="ECO:0000256" key="2">
    <source>
        <dbReference type="ARBA" id="ARBA00018769"/>
    </source>
</evidence>
<keyword evidence="17" id="KW-0812">Transmembrane</keyword>
<dbReference type="FunFam" id="3.40.50.720:FF:000209">
    <property type="entry name" value="Polyketide synthase Pks12"/>
    <property type="match status" value="1"/>
</dbReference>
<evidence type="ECO:0000256" key="5">
    <source>
        <dbReference type="ARBA" id="ARBA00022553"/>
    </source>
</evidence>
<evidence type="ECO:0000259" key="19">
    <source>
        <dbReference type="PROSITE" id="PS52004"/>
    </source>
</evidence>
<evidence type="ECO:0000256" key="6">
    <source>
        <dbReference type="ARBA" id="ARBA00022679"/>
    </source>
</evidence>
<evidence type="ECO:0000256" key="10">
    <source>
        <dbReference type="ARBA" id="ARBA00023002"/>
    </source>
</evidence>
<dbReference type="EC" id="2.3.1.85" evidence="1"/>
<dbReference type="Gene3D" id="3.40.47.10">
    <property type="match status" value="1"/>
</dbReference>
<keyword evidence="3" id="KW-0596">Phosphopantetheine</keyword>
<dbReference type="InterPro" id="IPR042104">
    <property type="entry name" value="PKS_dehydratase_sf"/>
</dbReference>
<keyword evidence="11" id="KW-0520">NAD</keyword>
<dbReference type="Gene3D" id="3.40.50.720">
    <property type="entry name" value="NAD(P)-binding Rossmann-like Domain"/>
    <property type="match status" value="1"/>
</dbReference>
<evidence type="ECO:0000256" key="13">
    <source>
        <dbReference type="ARBA" id="ARBA00023160"/>
    </source>
</evidence>
<dbReference type="InterPro" id="IPR011032">
    <property type="entry name" value="GroES-like_sf"/>
</dbReference>
<dbReference type="SMART" id="SM00829">
    <property type="entry name" value="PKS_ER"/>
    <property type="match status" value="1"/>
</dbReference>
<dbReference type="SUPFAM" id="SSF47336">
    <property type="entry name" value="ACP-like"/>
    <property type="match status" value="1"/>
</dbReference>
<dbReference type="PROSITE" id="PS50075">
    <property type="entry name" value="CARRIER"/>
    <property type="match status" value="1"/>
</dbReference>
<evidence type="ECO:0000256" key="14">
    <source>
        <dbReference type="ARBA" id="ARBA00023268"/>
    </source>
</evidence>
<dbReference type="PANTHER" id="PTHR43775:SF7">
    <property type="entry name" value="FATTY ACID SYNTHASE"/>
    <property type="match status" value="1"/>
</dbReference>
<dbReference type="InterPro" id="IPR001227">
    <property type="entry name" value="Ac_transferase_dom_sf"/>
</dbReference>
<dbReference type="InterPro" id="IPR020806">
    <property type="entry name" value="PKS_PP-bd"/>
</dbReference>
<feature type="region of interest" description="C-terminal hotdog fold" evidence="16">
    <location>
        <begin position="989"/>
        <end position="1162"/>
    </location>
</feature>
<keyword evidence="13" id="KW-0275">Fatty acid biosynthesis</keyword>
<dbReference type="InterPro" id="IPR009081">
    <property type="entry name" value="PP-bd_ACP"/>
</dbReference>
<feature type="active site" description="Proton donor; for dehydratase activity" evidence="16">
    <location>
        <position position="1066"/>
    </location>
</feature>
<dbReference type="Gene3D" id="3.90.180.10">
    <property type="entry name" value="Medium-chain alcohol dehydrogenases, catalytic domain"/>
    <property type="match status" value="1"/>
</dbReference>
<dbReference type="SMART" id="SM00827">
    <property type="entry name" value="PKS_AT"/>
    <property type="match status" value="1"/>
</dbReference>
<dbReference type="InterPro" id="IPR014043">
    <property type="entry name" value="Acyl_transferase_dom"/>
</dbReference>
<keyword evidence="8" id="KW-0276">Fatty acid metabolism</keyword>
<protein>
    <recommendedName>
        <fullName evidence="2">Fatty acid synthase</fullName>
        <ecNumber evidence="1">2.3.1.85</ecNumber>
    </recommendedName>
</protein>
<dbReference type="SMART" id="SM00822">
    <property type="entry name" value="PKS_KR"/>
    <property type="match status" value="1"/>
</dbReference>
<dbReference type="InterPro" id="IPR014030">
    <property type="entry name" value="Ketoacyl_synth_N"/>
</dbReference>
<dbReference type="CDD" id="cd00833">
    <property type="entry name" value="PKS"/>
    <property type="match status" value="1"/>
</dbReference>
<keyword evidence="12" id="KW-0443">Lipid metabolism</keyword>
<dbReference type="InterPro" id="IPR016039">
    <property type="entry name" value="Thiolase-like"/>
</dbReference>
<keyword evidence="4" id="KW-0444">Lipid biosynthesis</keyword>
<evidence type="ECO:0000256" key="3">
    <source>
        <dbReference type="ARBA" id="ARBA00022450"/>
    </source>
</evidence>
<dbReference type="Pfam" id="PF21089">
    <property type="entry name" value="PKS_DH_N"/>
    <property type="match status" value="1"/>
</dbReference>
<evidence type="ECO:0000256" key="1">
    <source>
        <dbReference type="ARBA" id="ARBA00012873"/>
    </source>
</evidence>
<name>A0AAN7VA71_9COLE</name>
<feature type="domain" description="Carrier" evidence="18">
    <location>
        <begin position="1999"/>
        <end position="2076"/>
    </location>
</feature>
<dbReference type="SUPFAM" id="SSF55048">
    <property type="entry name" value="Probable ACP-binding domain of malonyl-CoA ACP transacylase"/>
    <property type="match status" value="1"/>
</dbReference>
<dbReference type="PROSITE" id="PS00606">
    <property type="entry name" value="KS3_1"/>
    <property type="match status" value="1"/>
</dbReference>
<dbReference type="PROSITE" id="PS52019">
    <property type="entry name" value="PKS_MFAS_DH"/>
    <property type="match status" value="1"/>
</dbReference>
<dbReference type="InterPro" id="IPR018201">
    <property type="entry name" value="Ketoacyl_synth_AS"/>
</dbReference>